<dbReference type="InterPro" id="IPR003425">
    <property type="entry name" value="CCB3/YggT"/>
</dbReference>
<gene>
    <name evidence="3" type="ORF">EV666_10331</name>
</gene>
<dbReference type="PANTHER" id="PTHR33219">
    <property type="entry name" value="YLMG HOMOLOG PROTEIN 2, CHLOROPLASTIC"/>
    <property type="match status" value="1"/>
</dbReference>
<evidence type="ECO:0000313" key="4">
    <source>
        <dbReference type="Proteomes" id="UP000294881"/>
    </source>
</evidence>
<keyword evidence="4" id="KW-1185">Reference proteome</keyword>
<dbReference type="RefSeq" id="WP_132003852.1">
    <property type="nucleotide sequence ID" value="NZ_JBHUNN010000002.1"/>
</dbReference>
<feature type="transmembrane region" description="Helical" evidence="2">
    <location>
        <begin position="7"/>
        <end position="30"/>
    </location>
</feature>
<dbReference type="PANTHER" id="PTHR33219:SF14">
    <property type="entry name" value="PROTEIN COFACTOR ASSEMBLY OF COMPLEX C SUBUNIT B CCB3, CHLOROPLASTIC-RELATED"/>
    <property type="match status" value="1"/>
</dbReference>
<reference evidence="3 4" key="1">
    <citation type="submission" date="2019-03" db="EMBL/GenBank/DDBJ databases">
        <title>Genomic Encyclopedia of Type Strains, Phase IV (KMG-IV): sequencing the most valuable type-strain genomes for metagenomic binning, comparative biology and taxonomic classification.</title>
        <authorList>
            <person name="Goeker M."/>
        </authorList>
    </citation>
    <scope>NUCLEOTIDE SEQUENCE [LARGE SCALE GENOMIC DNA]</scope>
    <source>
        <strain evidence="3 4">DSM 22958</strain>
    </source>
</reference>
<evidence type="ECO:0000313" key="3">
    <source>
        <dbReference type="EMBL" id="TCO14525.1"/>
    </source>
</evidence>
<evidence type="ECO:0000256" key="1">
    <source>
        <dbReference type="ARBA" id="ARBA00010894"/>
    </source>
</evidence>
<dbReference type="Pfam" id="PF02325">
    <property type="entry name" value="CCB3_YggT"/>
    <property type="match status" value="1"/>
</dbReference>
<comment type="caution">
    <text evidence="3">The sequence shown here is derived from an EMBL/GenBank/DDBJ whole genome shotgun (WGS) entry which is preliminary data.</text>
</comment>
<feature type="transmembrane region" description="Helical" evidence="2">
    <location>
        <begin position="71"/>
        <end position="92"/>
    </location>
</feature>
<dbReference type="OrthoDB" id="9814445at2"/>
<dbReference type="Proteomes" id="UP000294881">
    <property type="component" value="Unassembled WGS sequence"/>
</dbReference>
<comment type="similarity">
    <text evidence="1">Belongs to the YggT family.</text>
</comment>
<keyword evidence="2" id="KW-0472">Membrane</keyword>
<protein>
    <submittedName>
        <fullName evidence="3">YggT family protein</fullName>
    </submittedName>
</protein>
<proteinExistence type="inferred from homology"/>
<dbReference type="AlphaFoldDB" id="A0A4R2GV71"/>
<accession>A0A4R2GV71</accession>
<name>A0A4R2GV71_9HYPH</name>
<sequence>MRAILDVLMVVLEIYTWLIIASAILSWLVAFNVMNVRNDFVRAIWTFLERVTEPALRPIRNILPNLGGVDVSPVILLLIIFFLQRVIVLYLYPAVI</sequence>
<dbReference type="EMBL" id="SLWL01000003">
    <property type="protein sequence ID" value="TCO14525.1"/>
    <property type="molecule type" value="Genomic_DNA"/>
</dbReference>
<keyword evidence="2" id="KW-0812">Transmembrane</keyword>
<organism evidence="3 4">
    <name type="scientific">Camelimonas lactis</name>
    <dbReference type="NCBI Taxonomy" id="659006"/>
    <lineage>
        <taxon>Bacteria</taxon>
        <taxon>Pseudomonadati</taxon>
        <taxon>Pseudomonadota</taxon>
        <taxon>Alphaproteobacteria</taxon>
        <taxon>Hyphomicrobiales</taxon>
        <taxon>Chelatococcaceae</taxon>
        <taxon>Camelimonas</taxon>
    </lineage>
</organism>
<keyword evidence="2" id="KW-1133">Transmembrane helix</keyword>
<dbReference type="GO" id="GO:0016020">
    <property type="term" value="C:membrane"/>
    <property type="evidence" value="ECO:0007669"/>
    <property type="project" value="InterPro"/>
</dbReference>
<evidence type="ECO:0000256" key="2">
    <source>
        <dbReference type="SAM" id="Phobius"/>
    </source>
</evidence>